<accession>A0A1V4HF11</accession>
<sequence length="87" mass="9962">MDDFISREDAYNKYGLTGLQLAAAVKKGIVTSVTFTIARVFYKRQHIELLKEKLSINLENYYHRSEVMTILKLPGGSLNAVLREEKI</sequence>
<dbReference type="EMBL" id="MBTG01000023">
    <property type="protein sequence ID" value="OPH53334.1"/>
    <property type="molecule type" value="Genomic_DNA"/>
</dbReference>
<dbReference type="Proteomes" id="UP000190626">
    <property type="component" value="Unassembled WGS sequence"/>
</dbReference>
<comment type="caution">
    <text evidence="1">The sequence shown here is derived from an EMBL/GenBank/DDBJ whole genome shotgun (WGS) entry which is preliminary data.</text>
</comment>
<organism evidence="1 2">
    <name type="scientific">Paenibacillus ferrarius</name>
    <dbReference type="NCBI Taxonomy" id="1469647"/>
    <lineage>
        <taxon>Bacteria</taxon>
        <taxon>Bacillati</taxon>
        <taxon>Bacillota</taxon>
        <taxon>Bacilli</taxon>
        <taxon>Bacillales</taxon>
        <taxon>Paenibacillaceae</taxon>
        <taxon>Paenibacillus</taxon>
    </lineage>
</organism>
<dbReference type="RefSeq" id="WP_079415342.1">
    <property type="nucleotide sequence ID" value="NZ_MBTG01000023.1"/>
</dbReference>
<gene>
    <name evidence="1" type="ORF">BC351_05515</name>
</gene>
<evidence type="ECO:0000313" key="1">
    <source>
        <dbReference type="EMBL" id="OPH53334.1"/>
    </source>
</evidence>
<keyword evidence="2" id="KW-1185">Reference proteome</keyword>
<dbReference type="STRING" id="1469647.BC351_05515"/>
<protein>
    <submittedName>
        <fullName evidence="1">Uncharacterized protein</fullName>
    </submittedName>
</protein>
<proteinExistence type="predicted"/>
<evidence type="ECO:0000313" key="2">
    <source>
        <dbReference type="Proteomes" id="UP000190626"/>
    </source>
</evidence>
<reference evidence="2" key="1">
    <citation type="submission" date="2016-07" db="EMBL/GenBank/DDBJ databases">
        <authorList>
            <person name="Florea S."/>
            <person name="Webb J.S."/>
            <person name="Jaromczyk J."/>
            <person name="Schardl C.L."/>
        </authorList>
    </citation>
    <scope>NUCLEOTIDE SEQUENCE [LARGE SCALE GENOMIC DNA]</scope>
    <source>
        <strain evidence="2">CY1</strain>
    </source>
</reference>
<name>A0A1V4HF11_9BACL</name>
<dbReference type="AlphaFoldDB" id="A0A1V4HF11"/>